<evidence type="ECO:0000313" key="3">
    <source>
        <dbReference type="EMBL" id="KIZ40080.1"/>
    </source>
</evidence>
<dbReference type="PANTHER" id="PTHR43739">
    <property type="entry name" value="XYLOGLUCANASE (EUROFUNG)"/>
    <property type="match status" value="1"/>
</dbReference>
<dbReference type="GO" id="GO:0010411">
    <property type="term" value="P:xyloglucan metabolic process"/>
    <property type="evidence" value="ECO:0007669"/>
    <property type="project" value="TreeGrafter"/>
</dbReference>
<dbReference type="Pfam" id="PF25852">
    <property type="entry name" value="DUF6242_C"/>
    <property type="match status" value="1"/>
</dbReference>
<dbReference type="CDD" id="cd15482">
    <property type="entry name" value="Sialidase_non-viral"/>
    <property type="match status" value="1"/>
</dbReference>
<dbReference type="PANTHER" id="PTHR43739:SF5">
    <property type="entry name" value="EXO-ALPHA-SIALIDASE"/>
    <property type="match status" value="1"/>
</dbReference>
<comment type="caution">
    <text evidence="3">The sequence shown here is derived from an EMBL/GenBank/DDBJ whole genome shotgun (WGS) entry which is preliminary data.</text>
</comment>
<protein>
    <submittedName>
        <fullName evidence="3">Uncharacterized protein</fullName>
    </submittedName>
</protein>
<dbReference type="OrthoDB" id="9764804at2"/>
<feature type="domain" description="Photosynthesis system II assembly factor Ycf48/Hcf136-like" evidence="1">
    <location>
        <begin position="42"/>
        <end position="175"/>
    </location>
</feature>
<dbReference type="EMBL" id="JXXE01000378">
    <property type="protein sequence ID" value="KIZ40080.1"/>
    <property type="molecule type" value="Genomic_DNA"/>
</dbReference>
<dbReference type="RefSeq" id="WP_044414435.1">
    <property type="nucleotide sequence ID" value="NZ_JXXE01000378.1"/>
</dbReference>
<dbReference type="Gene3D" id="2.130.10.10">
    <property type="entry name" value="YVTN repeat-like/Quinoprotein amine dehydrogenase"/>
    <property type="match status" value="2"/>
</dbReference>
<gene>
    <name evidence="3" type="ORF">OO17_18625</name>
</gene>
<dbReference type="InterPro" id="IPR052025">
    <property type="entry name" value="Xyloglucanase_GH74"/>
</dbReference>
<accession>A0A0D7EHT6</accession>
<dbReference type="PATRIC" id="fig|1076.23.peg.4221"/>
<dbReference type="InterPro" id="IPR015943">
    <property type="entry name" value="WD40/YVTN_repeat-like_dom_sf"/>
</dbReference>
<feature type="domain" description="DUF6242" evidence="2">
    <location>
        <begin position="223"/>
        <end position="287"/>
    </location>
</feature>
<dbReference type="AlphaFoldDB" id="A0A0D7EHT6"/>
<dbReference type="InterPro" id="IPR058667">
    <property type="entry name" value="DUF6242_C"/>
</dbReference>
<evidence type="ECO:0000259" key="2">
    <source>
        <dbReference type="Pfam" id="PF25852"/>
    </source>
</evidence>
<organism evidence="3 4">
    <name type="scientific">Rhodopseudomonas palustris</name>
    <dbReference type="NCBI Taxonomy" id="1076"/>
    <lineage>
        <taxon>Bacteria</taxon>
        <taxon>Pseudomonadati</taxon>
        <taxon>Pseudomonadota</taxon>
        <taxon>Alphaproteobacteria</taxon>
        <taxon>Hyphomicrobiales</taxon>
        <taxon>Nitrobacteraceae</taxon>
        <taxon>Rhodopseudomonas</taxon>
    </lineage>
</organism>
<name>A0A0D7EHT6_RHOPL</name>
<sequence>MRRLNGFARDLGAAALVIVLLLGAGAIRTAGANQQDAAAVALAYDRGTDALLKSDGRTLYQSADGGRSWKAIPIPASENGQIASIAPSPAAKGVTYVVGKGLGVLRTEDGGKSWIERNDGLPSRDVVAVAAHTTEPETVYVVVSDHGVYRSQDAGRNWRLMDRGSQGGIRQLIHSDMTGSMQTGWLFAATAKGVRRTMDCFCLWQDAGKLGTEARSVAYDPRHPDHFYAVTDKGLFRSKDGGENWSQMVWPNANAIAVTFAPSNILYVIDGNGALFRSTDDGNTWTRVDA</sequence>
<dbReference type="Proteomes" id="UP000032515">
    <property type="component" value="Unassembled WGS sequence"/>
</dbReference>
<dbReference type="Pfam" id="PF14870">
    <property type="entry name" value="PSII_BNR"/>
    <property type="match status" value="1"/>
</dbReference>
<proteinExistence type="predicted"/>
<dbReference type="InterPro" id="IPR028203">
    <property type="entry name" value="PSII_CF48-like_dom"/>
</dbReference>
<dbReference type="SUPFAM" id="SSF110296">
    <property type="entry name" value="Oligoxyloglucan reducing end-specific cellobiohydrolase"/>
    <property type="match status" value="1"/>
</dbReference>
<evidence type="ECO:0000259" key="1">
    <source>
        <dbReference type="Pfam" id="PF14870"/>
    </source>
</evidence>
<reference evidence="3 4" key="1">
    <citation type="submission" date="2014-11" db="EMBL/GenBank/DDBJ databases">
        <title>Genomics and ecophysiology of heterotrophic nitrogen fixing bacteria isolated from estuarine surface water.</title>
        <authorList>
            <person name="Bentzon-Tilia M."/>
            <person name="Severin I."/>
            <person name="Hansen L.H."/>
            <person name="Riemann L."/>
        </authorList>
    </citation>
    <scope>NUCLEOTIDE SEQUENCE [LARGE SCALE GENOMIC DNA]</scope>
    <source>
        <strain evidence="3 4">BAL398</strain>
    </source>
</reference>
<evidence type="ECO:0000313" key="4">
    <source>
        <dbReference type="Proteomes" id="UP000032515"/>
    </source>
</evidence>